<dbReference type="Pfam" id="PF02176">
    <property type="entry name" value="zf-TRAF"/>
    <property type="match status" value="1"/>
</dbReference>
<evidence type="ECO:0000313" key="11">
    <source>
        <dbReference type="EMBL" id="KAI6661298.1"/>
    </source>
</evidence>
<comment type="subcellular location">
    <subcellularLocation>
        <location evidence="1">Cytoplasm</location>
    </subcellularLocation>
</comment>
<evidence type="ECO:0000256" key="3">
    <source>
        <dbReference type="ARBA" id="ARBA00022723"/>
    </source>
</evidence>
<keyword evidence="2" id="KW-0963">Cytoplasm</keyword>
<dbReference type="PANTHER" id="PTHR10131">
    <property type="entry name" value="TNF RECEPTOR ASSOCIATED FACTOR"/>
    <property type="match status" value="1"/>
</dbReference>
<evidence type="ECO:0000256" key="7">
    <source>
        <dbReference type="PROSITE-ProRule" id="PRU00207"/>
    </source>
</evidence>
<dbReference type="EMBL" id="JAKMXF010000015">
    <property type="protein sequence ID" value="KAI6661298.1"/>
    <property type="molecule type" value="Genomic_DNA"/>
</dbReference>
<evidence type="ECO:0000256" key="2">
    <source>
        <dbReference type="ARBA" id="ARBA00022490"/>
    </source>
</evidence>
<dbReference type="InterPro" id="IPR002083">
    <property type="entry name" value="MATH/TRAF_dom"/>
</dbReference>
<dbReference type="InterPro" id="IPR013083">
    <property type="entry name" value="Znf_RING/FYVE/PHD"/>
</dbReference>
<gene>
    <name evidence="11" type="ORF">LOD99_10023</name>
</gene>
<dbReference type="Gene3D" id="2.60.210.10">
    <property type="entry name" value="Apoptosis, Tumor Necrosis Factor Receptor Associated Protein 2, Chain A"/>
    <property type="match status" value="1"/>
</dbReference>
<dbReference type="PROSITE" id="PS50145">
    <property type="entry name" value="ZF_TRAF"/>
    <property type="match status" value="1"/>
</dbReference>
<feature type="domain" description="MATH" evidence="9">
    <location>
        <begin position="277"/>
        <end position="421"/>
    </location>
</feature>
<dbReference type="SUPFAM" id="SSF49599">
    <property type="entry name" value="TRAF domain-like"/>
    <property type="match status" value="3"/>
</dbReference>
<dbReference type="GO" id="GO:0008270">
    <property type="term" value="F:zinc ion binding"/>
    <property type="evidence" value="ECO:0007669"/>
    <property type="project" value="UniProtKB-KW"/>
</dbReference>
<evidence type="ECO:0000256" key="8">
    <source>
        <dbReference type="SAM" id="Coils"/>
    </source>
</evidence>
<evidence type="ECO:0000256" key="6">
    <source>
        <dbReference type="ARBA" id="ARBA00022833"/>
    </source>
</evidence>
<accession>A0AAV7KKD0</accession>
<comment type="caution">
    <text evidence="11">The sequence shown here is derived from an EMBL/GenBank/DDBJ whole genome shotgun (WGS) entry which is preliminary data.</text>
</comment>
<protein>
    <submittedName>
        <fullName evidence="11">Uncharacterized protein</fullName>
    </submittedName>
</protein>
<feature type="domain" description="TRAF-type" evidence="10">
    <location>
        <begin position="141"/>
        <end position="199"/>
    </location>
</feature>
<evidence type="ECO:0000256" key="5">
    <source>
        <dbReference type="ARBA" id="ARBA00022771"/>
    </source>
</evidence>
<dbReference type="InterPro" id="IPR001293">
    <property type="entry name" value="Znf_TRAF"/>
</dbReference>
<organism evidence="11 12">
    <name type="scientific">Oopsacas minuta</name>
    <dbReference type="NCBI Taxonomy" id="111878"/>
    <lineage>
        <taxon>Eukaryota</taxon>
        <taxon>Metazoa</taxon>
        <taxon>Porifera</taxon>
        <taxon>Hexactinellida</taxon>
        <taxon>Hexasterophora</taxon>
        <taxon>Lyssacinosida</taxon>
        <taxon>Leucopsacidae</taxon>
        <taxon>Oopsacas</taxon>
    </lineage>
</organism>
<sequence length="430" mass="49599">MATQNIVAPDLKPRLVYHFMEGEGKYGGYKRDLLSRELTKEEVKMFSCLECGGLLRESHVTSEGIQKCKPCTDVNNRNTIPFTVTDNAIEGLDSICPLKTRGCEWEGKISEVSYHLDMCQYVLLDCEWSCGVVMERANIETHSRVCEEVMIECERNCGVGMLRKRDMKIHTINSCPFAVVPCVYAKYGCEAMVERKALKTHVNDKSIDHLEMLRSENEMDKDKIFELEAKTNEMNAVMNRLKNDVVKLKEENQILRIAGYYDLSKDVLMKMIVSSYKGDYVLVFDSVSKKIEDCEKHDRDYAMKGPPFYVGLYKFHAMVVFNDKNANFIGVYLYLMRGDSDDKVPWPLKGMYSFTLLGSRSQSDNYVMILNTSELPERRHIFQRPVNTRNDGYGIPTFMKHSEVVDEKYCKNDSIYIEFKVECTAEPVEF</sequence>
<evidence type="ECO:0000259" key="9">
    <source>
        <dbReference type="PROSITE" id="PS50144"/>
    </source>
</evidence>
<dbReference type="PROSITE" id="PS50144">
    <property type="entry name" value="MATH"/>
    <property type="match status" value="1"/>
</dbReference>
<reference evidence="11 12" key="1">
    <citation type="journal article" date="2023" name="BMC Biol.">
        <title>The compact genome of the sponge Oopsacas minuta (Hexactinellida) is lacking key metazoan core genes.</title>
        <authorList>
            <person name="Santini S."/>
            <person name="Schenkelaars Q."/>
            <person name="Jourda C."/>
            <person name="Duchesne M."/>
            <person name="Belahbib H."/>
            <person name="Rocher C."/>
            <person name="Selva M."/>
            <person name="Riesgo A."/>
            <person name="Vervoort M."/>
            <person name="Leys S.P."/>
            <person name="Kodjabachian L."/>
            <person name="Le Bivic A."/>
            <person name="Borchiellini C."/>
            <person name="Claverie J.M."/>
            <person name="Renard E."/>
        </authorList>
    </citation>
    <scope>NUCLEOTIDE SEQUENCE [LARGE SCALE GENOMIC DNA]</scope>
    <source>
        <strain evidence="11">SPO-2</strain>
    </source>
</reference>
<keyword evidence="5 7" id="KW-0863">Zinc-finger</keyword>
<keyword evidence="3 7" id="KW-0479">Metal-binding</keyword>
<dbReference type="Proteomes" id="UP001165289">
    <property type="component" value="Unassembled WGS sequence"/>
</dbReference>
<dbReference type="InterPro" id="IPR008974">
    <property type="entry name" value="TRAF-like"/>
</dbReference>
<keyword evidence="6 7" id="KW-0862">Zinc</keyword>
<name>A0AAV7KKD0_9METZ</name>
<evidence type="ECO:0000259" key="10">
    <source>
        <dbReference type="PROSITE" id="PS50145"/>
    </source>
</evidence>
<keyword evidence="4" id="KW-0677">Repeat</keyword>
<feature type="coiled-coil region" evidence="8">
    <location>
        <begin position="210"/>
        <end position="258"/>
    </location>
</feature>
<evidence type="ECO:0000313" key="12">
    <source>
        <dbReference type="Proteomes" id="UP001165289"/>
    </source>
</evidence>
<dbReference type="Gene3D" id="3.30.40.10">
    <property type="entry name" value="Zinc/RING finger domain, C3HC4 (zinc finger)"/>
    <property type="match status" value="2"/>
</dbReference>
<dbReference type="AlphaFoldDB" id="A0AAV7KKD0"/>
<proteinExistence type="predicted"/>
<evidence type="ECO:0000256" key="1">
    <source>
        <dbReference type="ARBA" id="ARBA00004496"/>
    </source>
</evidence>
<dbReference type="Pfam" id="PF22486">
    <property type="entry name" value="MATH_2"/>
    <property type="match status" value="1"/>
</dbReference>
<evidence type="ECO:0000256" key="4">
    <source>
        <dbReference type="ARBA" id="ARBA00022737"/>
    </source>
</evidence>
<feature type="zinc finger region" description="TRAF-type" evidence="7">
    <location>
        <begin position="141"/>
        <end position="199"/>
    </location>
</feature>
<dbReference type="GO" id="GO:0005737">
    <property type="term" value="C:cytoplasm"/>
    <property type="evidence" value="ECO:0007669"/>
    <property type="project" value="UniProtKB-SubCell"/>
</dbReference>
<keyword evidence="8" id="KW-0175">Coiled coil</keyword>
<dbReference type="PANTHER" id="PTHR10131:SF94">
    <property type="entry name" value="TNF RECEPTOR-ASSOCIATED FACTOR 4"/>
    <property type="match status" value="1"/>
</dbReference>
<keyword evidence="12" id="KW-1185">Reference proteome</keyword>